<dbReference type="GO" id="GO:0000166">
    <property type="term" value="F:nucleotide binding"/>
    <property type="evidence" value="ECO:0007669"/>
    <property type="project" value="UniProtKB-KW"/>
</dbReference>
<keyword evidence="7" id="KW-0460">Magnesium</keyword>
<evidence type="ECO:0000256" key="1">
    <source>
        <dbReference type="ARBA" id="ARBA00001946"/>
    </source>
</evidence>
<protein>
    <submittedName>
        <fullName evidence="11">tRNA nucleotidyltransferase/poly(A) polymerase</fullName>
    </submittedName>
</protein>
<dbReference type="GO" id="GO:0008033">
    <property type="term" value="P:tRNA processing"/>
    <property type="evidence" value="ECO:0007669"/>
    <property type="project" value="UniProtKB-KW"/>
</dbReference>
<dbReference type="InterPro" id="IPR043519">
    <property type="entry name" value="NT_sf"/>
</dbReference>
<evidence type="ECO:0000259" key="9">
    <source>
        <dbReference type="Pfam" id="PF01743"/>
    </source>
</evidence>
<keyword evidence="5" id="KW-0479">Metal-binding</keyword>
<keyword evidence="3" id="KW-0819">tRNA processing</keyword>
<accession>A0A366F1W6</accession>
<proteinExistence type="inferred from homology"/>
<evidence type="ECO:0000256" key="4">
    <source>
        <dbReference type="ARBA" id="ARBA00022695"/>
    </source>
</evidence>
<evidence type="ECO:0000313" key="12">
    <source>
        <dbReference type="Proteomes" id="UP000253529"/>
    </source>
</evidence>
<evidence type="ECO:0000256" key="5">
    <source>
        <dbReference type="ARBA" id="ARBA00022723"/>
    </source>
</evidence>
<dbReference type="SUPFAM" id="SSF81301">
    <property type="entry name" value="Nucleotidyltransferase"/>
    <property type="match status" value="1"/>
</dbReference>
<dbReference type="Gene3D" id="3.30.460.10">
    <property type="entry name" value="Beta Polymerase, domain 2"/>
    <property type="match status" value="1"/>
</dbReference>
<reference evidence="11 12" key="1">
    <citation type="submission" date="2018-06" db="EMBL/GenBank/DDBJ databases">
        <title>Genomic Encyclopedia of Type Strains, Phase IV (KMG-IV): sequencing the most valuable type-strain genomes for metagenomic binning, comparative biology and taxonomic classification.</title>
        <authorList>
            <person name="Goeker M."/>
        </authorList>
    </citation>
    <scope>NUCLEOTIDE SEQUENCE [LARGE SCALE GENOMIC DNA]</scope>
    <source>
        <strain evidence="11 12">DSM 24875</strain>
    </source>
</reference>
<sequence>MTGLPGAEAGRLRTCEALGRRPLADALAALNDGDVETRVVGGAVRDLALGLEPEDFDLATTALPSETIRRAEAAGFKVAPTGIDHGTVTLIMLGRTIETTTLREDVETDGRRARVVFGRDFLADARRRDFTINALSLDAEGRIFDPLGGLEDLAAGRVRFIGDADARIGEDHLRILRFFRFSARFGRGALDPHGLSAAIRNRASLARLSRERVRAEVLKLLVAPHVPEVVRAMGEAGILAECLGFSAPDRLARAVAIDTAPDGLLRLAALAVFVEEDSERLRERLRLSNGEGERLRRAAAALAPLHGLTVAPSTDALRRLLFRAGRRGASDALLLAHVESGAAADDPDFARAHRFLAEAPAPKSPVSGKSIVARGAAAGRRVGEILRTFDALWEDAGFPTDKATIDRLVTAAEAPGRAR</sequence>
<evidence type="ECO:0000256" key="2">
    <source>
        <dbReference type="ARBA" id="ARBA00022679"/>
    </source>
</evidence>
<dbReference type="PANTHER" id="PTHR46173">
    <property type="entry name" value="CCA TRNA NUCLEOTIDYLTRANSFERASE 1, MITOCHONDRIAL"/>
    <property type="match status" value="1"/>
</dbReference>
<feature type="domain" description="tRNA nucleotidyltransferase/poly(A) polymerase RNA and SrmB- binding" evidence="10">
    <location>
        <begin position="195"/>
        <end position="241"/>
    </location>
</feature>
<evidence type="ECO:0000313" key="11">
    <source>
        <dbReference type="EMBL" id="RBP08631.1"/>
    </source>
</evidence>
<dbReference type="GO" id="GO:0000049">
    <property type="term" value="F:tRNA binding"/>
    <property type="evidence" value="ECO:0007669"/>
    <property type="project" value="TreeGrafter"/>
</dbReference>
<organism evidence="11 12">
    <name type="scientific">Roseiarcus fermentans</name>
    <dbReference type="NCBI Taxonomy" id="1473586"/>
    <lineage>
        <taxon>Bacteria</taxon>
        <taxon>Pseudomonadati</taxon>
        <taxon>Pseudomonadota</taxon>
        <taxon>Alphaproteobacteria</taxon>
        <taxon>Hyphomicrobiales</taxon>
        <taxon>Roseiarcaceae</taxon>
        <taxon>Roseiarcus</taxon>
    </lineage>
</organism>
<dbReference type="GO" id="GO:0016779">
    <property type="term" value="F:nucleotidyltransferase activity"/>
    <property type="evidence" value="ECO:0007669"/>
    <property type="project" value="UniProtKB-KW"/>
</dbReference>
<evidence type="ECO:0000256" key="7">
    <source>
        <dbReference type="ARBA" id="ARBA00022842"/>
    </source>
</evidence>
<dbReference type="EMBL" id="QNRK01000024">
    <property type="protein sequence ID" value="RBP08631.1"/>
    <property type="molecule type" value="Genomic_DNA"/>
</dbReference>
<dbReference type="GO" id="GO:0046872">
    <property type="term" value="F:metal ion binding"/>
    <property type="evidence" value="ECO:0007669"/>
    <property type="project" value="UniProtKB-KW"/>
</dbReference>
<comment type="caution">
    <text evidence="11">The sequence shown here is derived from an EMBL/GenBank/DDBJ whole genome shotgun (WGS) entry which is preliminary data.</text>
</comment>
<evidence type="ECO:0000256" key="8">
    <source>
        <dbReference type="RuleBase" id="RU003953"/>
    </source>
</evidence>
<dbReference type="Proteomes" id="UP000253529">
    <property type="component" value="Unassembled WGS sequence"/>
</dbReference>
<dbReference type="Gene3D" id="1.10.3090.10">
    <property type="entry name" value="cca-adding enzyme, domain 2"/>
    <property type="match status" value="1"/>
</dbReference>
<evidence type="ECO:0000256" key="6">
    <source>
        <dbReference type="ARBA" id="ARBA00022741"/>
    </source>
</evidence>
<dbReference type="AlphaFoldDB" id="A0A366F1W6"/>
<keyword evidence="6" id="KW-0547">Nucleotide-binding</keyword>
<keyword evidence="12" id="KW-1185">Reference proteome</keyword>
<comment type="cofactor">
    <cofactor evidence="1">
        <name>Mg(2+)</name>
        <dbReference type="ChEBI" id="CHEBI:18420"/>
    </cofactor>
</comment>
<keyword evidence="4" id="KW-0548">Nucleotidyltransferase</keyword>
<dbReference type="Pfam" id="PF01743">
    <property type="entry name" value="PolyA_pol"/>
    <property type="match status" value="1"/>
</dbReference>
<comment type="similarity">
    <text evidence="8">Belongs to the tRNA nucleotidyltransferase/poly(A) polymerase family.</text>
</comment>
<dbReference type="Pfam" id="PF12627">
    <property type="entry name" value="PolyA_pol_RNAbd"/>
    <property type="match status" value="1"/>
</dbReference>
<gene>
    <name evidence="11" type="ORF">DFR50_12417</name>
</gene>
<dbReference type="PANTHER" id="PTHR46173:SF1">
    <property type="entry name" value="CCA TRNA NUCLEOTIDYLTRANSFERASE 1, MITOCHONDRIAL"/>
    <property type="match status" value="1"/>
</dbReference>
<name>A0A366F1W6_9HYPH</name>
<keyword evidence="2 8" id="KW-0808">Transferase</keyword>
<dbReference type="InterPro" id="IPR032828">
    <property type="entry name" value="PolyA_RNA-bd"/>
</dbReference>
<feature type="domain" description="Poly A polymerase head" evidence="9">
    <location>
        <begin position="38"/>
        <end position="159"/>
    </location>
</feature>
<dbReference type="RefSeq" id="WP_245427982.1">
    <property type="nucleotide sequence ID" value="NZ_QNRK01000024.1"/>
</dbReference>
<dbReference type="InterPro" id="IPR050264">
    <property type="entry name" value="Bact_CCA-adding_enz_type3_sf"/>
</dbReference>
<dbReference type="InterPro" id="IPR002646">
    <property type="entry name" value="PolA_pol_head_dom"/>
</dbReference>
<keyword evidence="8" id="KW-0694">RNA-binding</keyword>
<evidence type="ECO:0000259" key="10">
    <source>
        <dbReference type="Pfam" id="PF12627"/>
    </source>
</evidence>
<evidence type="ECO:0000256" key="3">
    <source>
        <dbReference type="ARBA" id="ARBA00022694"/>
    </source>
</evidence>
<dbReference type="CDD" id="cd05398">
    <property type="entry name" value="NT_ClassII-CCAase"/>
    <property type="match status" value="1"/>
</dbReference>
<dbReference type="SUPFAM" id="SSF81891">
    <property type="entry name" value="Poly A polymerase C-terminal region-like"/>
    <property type="match status" value="1"/>
</dbReference>